<evidence type="ECO:0000313" key="1">
    <source>
        <dbReference type="EMBL" id="RKH39305.1"/>
    </source>
</evidence>
<evidence type="ECO:0008006" key="3">
    <source>
        <dbReference type="Google" id="ProtNLM"/>
    </source>
</evidence>
<proteinExistence type="predicted"/>
<gene>
    <name evidence="1" type="ORF">D7X12_23905</name>
</gene>
<protein>
    <recommendedName>
        <fullName evidence="3">HD domain-containing protein</fullName>
    </recommendedName>
</protein>
<sequence length="327" mass="34474">MNTPARDTTVASGRLAKLRPLLAELMDLKRIRTPDHPDGLAAHGFRRAWAALAAGLDPATVALQETARAVAAVRLGGLDADVLQRAGLSQLETSRVLRRGLDAVAGPLEPGLREQLSLALSEGLESAGPPNPPAFVERLVHQPRAGATFPGRARILVSPQESHADHCYAVAVGAVLVSPRFGASLALPFLAGLSHHLFNAALPDTGYAGEQLLEDLLAPLMKRLTEEALASLPPPLARTVRQALGLTGHVYTAEAKAFNAADALDQVLELDAHARAAGFTLRQAMEDLELIHPGPLQTFGNEVLAEAAVWPVRGPQDLLEGDGSCSV</sequence>
<reference evidence="2" key="1">
    <citation type="submission" date="2018-09" db="EMBL/GenBank/DDBJ databases">
        <authorList>
            <person name="Livingstone P.G."/>
            <person name="Whitworth D.E."/>
        </authorList>
    </citation>
    <scope>NUCLEOTIDE SEQUENCE [LARGE SCALE GENOMIC DNA]</scope>
    <source>
        <strain evidence="2">CA040B</strain>
    </source>
</reference>
<keyword evidence="2" id="KW-1185">Reference proteome</keyword>
<dbReference type="EMBL" id="RAWG01000167">
    <property type="protein sequence ID" value="RKH39305.1"/>
    <property type="molecule type" value="Genomic_DNA"/>
</dbReference>
<organism evidence="1 2">
    <name type="scientific">Corallococcus sicarius</name>
    <dbReference type="NCBI Taxonomy" id="2316726"/>
    <lineage>
        <taxon>Bacteria</taxon>
        <taxon>Pseudomonadati</taxon>
        <taxon>Myxococcota</taxon>
        <taxon>Myxococcia</taxon>
        <taxon>Myxococcales</taxon>
        <taxon>Cystobacterineae</taxon>
        <taxon>Myxococcaceae</taxon>
        <taxon>Corallococcus</taxon>
    </lineage>
</organism>
<dbReference type="RefSeq" id="WP_120627589.1">
    <property type="nucleotide sequence ID" value="NZ_RAWG01000167.1"/>
</dbReference>
<dbReference type="AlphaFoldDB" id="A0A3A8NDM8"/>
<comment type="caution">
    <text evidence="1">The sequence shown here is derived from an EMBL/GenBank/DDBJ whole genome shotgun (WGS) entry which is preliminary data.</text>
</comment>
<name>A0A3A8NDM8_9BACT</name>
<evidence type="ECO:0000313" key="2">
    <source>
        <dbReference type="Proteomes" id="UP000273405"/>
    </source>
</evidence>
<dbReference type="OrthoDB" id="1492287at2"/>
<dbReference type="Proteomes" id="UP000273405">
    <property type="component" value="Unassembled WGS sequence"/>
</dbReference>
<dbReference type="Gene3D" id="1.10.3210.10">
    <property type="entry name" value="Hypothetical protein af1432"/>
    <property type="match status" value="1"/>
</dbReference>
<dbReference type="SUPFAM" id="SSF109604">
    <property type="entry name" value="HD-domain/PDEase-like"/>
    <property type="match status" value="1"/>
</dbReference>
<accession>A0A3A8NDM8</accession>